<dbReference type="GO" id="GO:0006606">
    <property type="term" value="P:protein import into nucleus"/>
    <property type="evidence" value="ECO:0007669"/>
    <property type="project" value="TreeGrafter"/>
</dbReference>
<dbReference type="AlphaFoldDB" id="A0A9W8IE78"/>
<evidence type="ECO:0000256" key="5">
    <source>
        <dbReference type="ARBA" id="ARBA00023010"/>
    </source>
</evidence>
<keyword evidence="5" id="KW-0811">Translocation</keyword>
<dbReference type="GO" id="GO:0000055">
    <property type="term" value="P:ribosomal large subunit export from nucleus"/>
    <property type="evidence" value="ECO:0007669"/>
    <property type="project" value="InterPro"/>
</dbReference>
<evidence type="ECO:0000313" key="11">
    <source>
        <dbReference type="Proteomes" id="UP001139887"/>
    </source>
</evidence>
<dbReference type="GO" id="GO:0006406">
    <property type="term" value="P:mRNA export from nucleus"/>
    <property type="evidence" value="ECO:0007669"/>
    <property type="project" value="TreeGrafter"/>
</dbReference>
<keyword evidence="6" id="KW-0906">Nuclear pore complex</keyword>
<dbReference type="GO" id="GO:0017056">
    <property type="term" value="F:structural constituent of nuclear pore"/>
    <property type="evidence" value="ECO:0007669"/>
    <property type="project" value="InterPro"/>
</dbReference>
<comment type="subcellular location">
    <subcellularLocation>
        <location evidence="1">Nucleus</location>
        <location evidence="1">Nuclear pore complex</location>
    </subcellularLocation>
</comment>
<feature type="coiled-coil region" evidence="8">
    <location>
        <begin position="743"/>
        <end position="808"/>
    </location>
</feature>
<evidence type="ECO:0000256" key="9">
    <source>
        <dbReference type="SAM" id="MobiDB-lite"/>
    </source>
</evidence>
<proteinExistence type="predicted"/>
<dbReference type="PANTHER" id="PTHR13257:SF0">
    <property type="entry name" value="NUCLEAR PORE COMPLEX PROTEIN NUP88"/>
    <property type="match status" value="1"/>
</dbReference>
<feature type="coiled-coil region" evidence="8">
    <location>
        <begin position="890"/>
        <end position="917"/>
    </location>
</feature>
<evidence type="ECO:0000256" key="7">
    <source>
        <dbReference type="ARBA" id="ARBA00023242"/>
    </source>
</evidence>
<dbReference type="EMBL" id="JANBUW010000001">
    <property type="protein sequence ID" value="KAJ2852714.1"/>
    <property type="molecule type" value="Genomic_DNA"/>
</dbReference>
<accession>A0A9W8IE78</accession>
<keyword evidence="8" id="KW-0175">Coiled coil</keyword>
<evidence type="ECO:0000256" key="1">
    <source>
        <dbReference type="ARBA" id="ARBA00004567"/>
    </source>
</evidence>
<organism evidence="10 11">
    <name type="scientific">Coemansia brasiliensis</name>
    <dbReference type="NCBI Taxonomy" id="2650707"/>
    <lineage>
        <taxon>Eukaryota</taxon>
        <taxon>Fungi</taxon>
        <taxon>Fungi incertae sedis</taxon>
        <taxon>Zoopagomycota</taxon>
        <taxon>Kickxellomycotina</taxon>
        <taxon>Kickxellomycetes</taxon>
        <taxon>Kickxellales</taxon>
        <taxon>Kickxellaceae</taxon>
        <taxon>Coemansia</taxon>
    </lineage>
</organism>
<keyword evidence="7" id="KW-0539">Nucleus</keyword>
<keyword evidence="3" id="KW-0509">mRNA transport</keyword>
<dbReference type="InterPro" id="IPR037700">
    <property type="entry name" value="NUP88/NUP82"/>
</dbReference>
<keyword evidence="4" id="KW-0653">Protein transport</keyword>
<evidence type="ECO:0000256" key="4">
    <source>
        <dbReference type="ARBA" id="ARBA00022927"/>
    </source>
</evidence>
<keyword evidence="2" id="KW-0813">Transport</keyword>
<comment type="caution">
    <text evidence="10">The sequence shown here is derived from an EMBL/GenBank/DDBJ whole genome shotgun (WGS) entry which is preliminary data.</text>
</comment>
<evidence type="ECO:0000313" key="10">
    <source>
        <dbReference type="EMBL" id="KAJ2852714.1"/>
    </source>
</evidence>
<dbReference type="OrthoDB" id="341482at2759"/>
<dbReference type="GO" id="GO:0005643">
    <property type="term" value="C:nuclear pore"/>
    <property type="evidence" value="ECO:0007669"/>
    <property type="project" value="UniProtKB-SubCell"/>
</dbReference>
<dbReference type="InterPro" id="IPR019321">
    <property type="entry name" value="Nucleoporin_Nup88"/>
</dbReference>
<dbReference type="Proteomes" id="UP001139887">
    <property type="component" value="Unassembled WGS sequence"/>
</dbReference>
<feature type="region of interest" description="Disordered" evidence="9">
    <location>
        <begin position="399"/>
        <end position="420"/>
    </location>
</feature>
<dbReference type="PANTHER" id="PTHR13257">
    <property type="entry name" value="NUCLEOPORIN NUP84-RELATED"/>
    <property type="match status" value="1"/>
</dbReference>
<protein>
    <submittedName>
        <fullName evidence="10">Uncharacterized protein</fullName>
    </submittedName>
</protein>
<evidence type="ECO:0000256" key="6">
    <source>
        <dbReference type="ARBA" id="ARBA00023132"/>
    </source>
</evidence>
<dbReference type="Pfam" id="PF10168">
    <property type="entry name" value="Nup88"/>
    <property type="match status" value="1"/>
</dbReference>
<evidence type="ECO:0000256" key="2">
    <source>
        <dbReference type="ARBA" id="ARBA00022448"/>
    </source>
</evidence>
<gene>
    <name evidence="10" type="ORF">IWW36_000071</name>
</gene>
<reference evidence="10" key="1">
    <citation type="submission" date="2022-07" db="EMBL/GenBank/DDBJ databases">
        <title>Phylogenomic reconstructions and comparative analyses of Kickxellomycotina fungi.</title>
        <authorList>
            <person name="Reynolds N.K."/>
            <person name="Stajich J.E."/>
            <person name="Barry K."/>
            <person name="Grigoriev I.V."/>
            <person name="Crous P."/>
            <person name="Smith M.E."/>
        </authorList>
    </citation>
    <scope>NUCLEOTIDE SEQUENCE</scope>
    <source>
        <strain evidence="10">NRRL 1566</strain>
    </source>
</reference>
<sequence>MEADEWLQLLAQHPIFGEPATKTKSGTLMPTVRERVAVRGTDLFIAVGREVRWINLKACKDAYVRFESKRTKLRSTDTSRADSSADTKQEAVAAVPWYRLGCEALTFDIERLAVNASGKLLAAVGLHQVAVVVLPTPRAMSKSVRGGAFTAARLETVGEEQNDKSIWVDCRSMLLGTAPRAGTPKSKHESRRHSAGFGAGMSVAANWSVRTRVVDVLWHPLSTNDTHLLVLQANGTIKIFDVSEDADSPEQTLSLFSASGAGSAGFAMSRAVSFCMGSSTSAGWSRVTLYVLTNTAELYSLCPVLPRRCSLDQTWLEDLLEAVELDVREWQAEEYETSECIYTPPELIAARAAVKWLDQILGLDNGKFSERMYLTLPNSLLLPAAAQGPYLFQPEPAPVSAAGYGSDSSESDDGVDSSNRGVDFDPDDACSVLYMESASGMGIGLVAIAYCDARVEVFADLEPVIGAWVDTSVHSTHIRDLPVLVTLASVDLTVKALASCESAKDNRQIGSVALLADTLSPTVFYALHSHGVHRVDMRSWTRQLERAIGLTSESGRSAALEQLLNSLDGRREATADSDGRGSLARSCVQCIIHTNPSASRPAIPVVGAAVVDDIYLSYSLVALIEPSQLIGVSLPLSTDSATDSAADKADNESTTAATADDSSEPNRRRLDLSTGTSDVVYVPRLPSSEYQVPASLADGSASLQQPRLVLRDESRGESGVSEERLKLLGSVVSQLRGQLSTVANAHAEMRERLDLQVQEHQRQHDKLSAISSGFVQQIGQMRRSQQRLDALRENGQKLSLRVDQVLRQLISHYQPELTAAEREFSREVRSMDMSINGFDGYNQLINQLQDRVNDMRVLSKLLNARASTEARRANAGQGAGMQPQLSKPALAKLEQMLEDEQLRIRETCERIQDISERVDSVGDLA</sequence>
<evidence type="ECO:0000256" key="3">
    <source>
        <dbReference type="ARBA" id="ARBA00022816"/>
    </source>
</evidence>
<name>A0A9W8IE78_9FUNG</name>
<feature type="region of interest" description="Disordered" evidence="9">
    <location>
        <begin position="640"/>
        <end position="675"/>
    </location>
</feature>
<evidence type="ECO:0000256" key="8">
    <source>
        <dbReference type="SAM" id="Coils"/>
    </source>
</evidence>
<dbReference type="GO" id="GO:0000056">
    <property type="term" value="P:ribosomal small subunit export from nucleus"/>
    <property type="evidence" value="ECO:0007669"/>
    <property type="project" value="InterPro"/>
</dbReference>
<keyword evidence="11" id="KW-1185">Reference proteome</keyword>